<dbReference type="OrthoDB" id="7603876at2759"/>
<evidence type="ECO:0000313" key="2">
    <source>
        <dbReference type="Proteomes" id="UP000053825"/>
    </source>
</evidence>
<dbReference type="Proteomes" id="UP000053825">
    <property type="component" value="Unassembled WGS sequence"/>
</dbReference>
<accession>A0A0L7QTF8</accession>
<dbReference type="InterPro" id="IPR036397">
    <property type="entry name" value="RNaseH_sf"/>
</dbReference>
<dbReference type="PANTHER" id="PTHR47326">
    <property type="entry name" value="TRANSPOSABLE ELEMENT TC3 TRANSPOSASE-LIKE PROTEIN"/>
    <property type="match status" value="1"/>
</dbReference>
<evidence type="ECO:0000313" key="1">
    <source>
        <dbReference type="EMBL" id="KOC61905.1"/>
    </source>
</evidence>
<proteinExistence type="predicted"/>
<reference evidence="1 2" key="1">
    <citation type="submission" date="2015-07" db="EMBL/GenBank/DDBJ databases">
        <title>The genome of Habropoda laboriosa.</title>
        <authorList>
            <person name="Pan H."/>
            <person name="Kapheim K."/>
        </authorList>
    </citation>
    <scope>NUCLEOTIDE SEQUENCE [LARGE SCALE GENOMIC DNA]</scope>
    <source>
        <strain evidence="1">0110345459</strain>
    </source>
</reference>
<name>A0A0L7QTF8_9HYME</name>
<dbReference type="AlphaFoldDB" id="A0A0L7QTF8"/>
<dbReference type="PANTHER" id="PTHR47326:SF1">
    <property type="entry name" value="HTH PSQ-TYPE DOMAIN-CONTAINING PROTEIN"/>
    <property type="match status" value="1"/>
</dbReference>
<gene>
    <name evidence="1" type="ORF">WH47_05341</name>
</gene>
<keyword evidence="2" id="KW-1185">Reference proteome</keyword>
<dbReference type="STRING" id="597456.A0A0L7QTF8"/>
<protein>
    <recommendedName>
        <fullName evidence="3">Transposable element Tc3 transposase</fullName>
    </recommendedName>
</protein>
<sequence length="167" mass="19363">MTSNTHAAHVWCSENPTITNYFYNGILNEERYLEFLNTQFRDYWEDPLPLSITQDMYFQQDGAPPHNSRIVRNYLNDMFKNRWIGTYGPAIWPPGSPDLSPLDFFLWGTIKDIIYDTPPRDVNDLKSKVTQTCALISQAKLEEAIKNVINRTEICIHAQGSHIEHSL</sequence>
<dbReference type="EMBL" id="KQ414744">
    <property type="protein sequence ID" value="KOC61905.1"/>
    <property type="molecule type" value="Genomic_DNA"/>
</dbReference>
<dbReference type="Gene3D" id="3.30.420.10">
    <property type="entry name" value="Ribonuclease H-like superfamily/Ribonuclease H"/>
    <property type="match status" value="1"/>
</dbReference>
<evidence type="ECO:0008006" key="3">
    <source>
        <dbReference type="Google" id="ProtNLM"/>
    </source>
</evidence>
<organism evidence="1 2">
    <name type="scientific">Habropoda laboriosa</name>
    <dbReference type="NCBI Taxonomy" id="597456"/>
    <lineage>
        <taxon>Eukaryota</taxon>
        <taxon>Metazoa</taxon>
        <taxon>Ecdysozoa</taxon>
        <taxon>Arthropoda</taxon>
        <taxon>Hexapoda</taxon>
        <taxon>Insecta</taxon>
        <taxon>Pterygota</taxon>
        <taxon>Neoptera</taxon>
        <taxon>Endopterygota</taxon>
        <taxon>Hymenoptera</taxon>
        <taxon>Apocrita</taxon>
        <taxon>Aculeata</taxon>
        <taxon>Apoidea</taxon>
        <taxon>Anthophila</taxon>
        <taxon>Apidae</taxon>
        <taxon>Habropoda</taxon>
    </lineage>
</organism>
<dbReference type="GO" id="GO:0003676">
    <property type="term" value="F:nucleic acid binding"/>
    <property type="evidence" value="ECO:0007669"/>
    <property type="project" value="InterPro"/>
</dbReference>